<evidence type="ECO:0000313" key="4">
    <source>
        <dbReference type="Proteomes" id="UP000030675"/>
    </source>
</evidence>
<dbReference type="EMBL" id="DF196819">
    <property type="protein sequence ID" value="GAD29970.1"/>
    <property type="molecule type" value="Genomic_DNA"/>
</dbReference>
<organism evidence="3 4">
    <name type="scientific">Photobacterium leiognathi lrivu.4.1</name>
    <dbReference type="NCBI Taxonomy" id="1248232"/>
    <lineage>
        <taxon>Bacteria</taxon>
        <taxon>Pseudomonadati</taxon>
        <taxon>Pseudomonadota</taxon>
        <taxon>Gammaproteobacteria</taxon>
        <taxon>Vibrionales</taxon>
        <taxon>Vibrionaceae</taxon>
        <taxon>Photobacterium</taxon>
    </lineage>
</organism>
<evidence type="ECO:0000259" key="2">
    <source>
        <dbReference type="PROSITE" id="PS50076"/>
    </source>
</evidence>
<name>A0A0U1P5Z0_PHOLE</name>
<keyword evidence="1" id="KW-0143">Chaperone</keyword>
<evidence type="ECO:0000313" key="3">
    <source>
        <dbReference type="EMBL" id="GAD29970.1"/>
    </source>
</evidence>
<evidence type="ECO:0000256" key="1">
    <source>
        <dbReference type="ARBA" id="ARBA00023186"/>
    </source>
</evidence>
<keyword evidence="3" id="KW-0346">Stress response</keyword>
<feature type="domain" description="J" evidence="2">
    <location>
        <begin position="152"/>
        <end position="212"/>
    </location>
</feature>
<dbReference type="Proteomes" id="UP000030675">
    <property type="component" value="Unassembled WGS sequence"/>
</dbReference>
<dbReference type="Pfam" id="PF12339">
    <property type="entry name" value="DNAJ_related"/>
    <property type="match status" value="1"/>
</dbReference>
<gene>
    <name evidence="3" type="ORF">PLEI_1624</name>
</gene>
<dbReference type="InterPro" id="IPR036869">
    <property type="entry name" value="J_dom_sf"/>
</dbReference>
<sequence>MNHQPADIQLEHENPLIWPILSLLQHQPKGWMIHTLSQTLRDKKMLDTLDEDSNKDLFKRNFLLMNALYQLQILLFPKQWLQVEAMDIQLLNIVYQSHHLEKADPLREYYLDWHNYHADEDAIESLLRSFWKRYQQHINNETESIQSLSIDDDFALFKLPNTASLPEVRKQWRRLALKWHPDRENGNSEKFKQLYNANQRLINHLKNTSQSY</sequence>
<protein>
    <submittedName>
        <fullName evidence="3">Heat shock DnaJ domain protein</fullName>
    </submittedName>
</protein>
<dbReference type="InterPro" id="IPR021059">
    <property type="entry name" value="DnaJ-related_N"/>
</dbReference>
<dbReference type="SUPFAM" id="SSF46565">
    <property type="entry name" value="Chaperone J-domain"/>
    <property type="match status" value="1"/>
</dbReference>
<reference evidence="4" key="1">
    <citation type="submission" date="2012-12" db="EMBL/GenBank/DDBJ databases">
        <title>Genome Sequence of Photobacterium leiognathi lrivu.4.1.</title>
        <authorList>
            <person name="Urbanczyk H."/>
            <person name="Ogura Y."/>
            <person name="Hayashi T."/>
            <person name="Dunlap P.V."/>
        </authorList>
    </citation>
    <scope>NUCLEOTIDE SEQUENCE [LARGE SCALE GENOMIC DNA]</scope>
    <source>
        <strain evidence="4">lrivu.4.1</strain>
    </source>
</reference>
<dbReference type="PROSITE" id="PS50076">
    <property type="entry name" value="DNAJ_2"/>
    <property type="match status" value="1"/>
</dbReference>
<dbReference type="Pfam" id="PF00226">
    <property type="entry name" value="DnaJ"/>
    <property type="match status" value="1"/>
</dbReference>
<dbReference type="CDD" id="cd06257">
    <property type="entry name" value="DnaJ"/>
    <property type="match status" value="1"/>
</dbReference>
<dbReference type="eggNOG" id="COG2214">
    <property type="taxonomic scope" value="Bacteria"/>
</dbReference>
<dbReference type="AlphaFoldDB" id="A0A0U1P5Z0"/>
<proteinExistence type="predicted"/>
<dbReference type="PANTHER" id="PTHR24074">
    <property type="entry name" value="CO-CHAPERONE PROTEIN DJLA"/>
    <property type="match status" value="1"/>
</dbReference>
<dbReference type="Gene3D" id="1.10.287.110">
    <property type="entry name" value="DnaJ domain"/>
    <property type="match status" value="1"/>
</dbReference>
<dbReference type="HOGENOM" id="CLU_103241_1_0_6"/>
<dbReference type="InterPro" id="IPR001623">
    <property type="entry name" value="DnaJ_domain"/>
</dbReference>
<dbReference type="InterPro" id="IPR050817">
    <property type="entry name" value="DjlA_DnaK_co-chaperone"/>
</dbReference>
<dbReference type="RefSeq" id="WP_023932498.1">
    <property type="nucleotide sequence ID" value="NZ_DF196819.1"/>
</dbReference>
<accession>A0A0U1P5Z0</accession>
<dbReference type="SMART" id="SM00271">
    <property type="entry name" value="DnaJ"/>
    <property type="match status" value="1"/>
</dbReference>